<dbReference type="AlphaFoldDB" id="A0A9D4RX04"/>
<feature type="transmembrane region" description="Helical" evidence="9">
    <location>
        <begin position="450"/>
        <end position="472"/>
    </location>
</feature>
<comment type="caution">
    <text evidence="10">The sequence shown here is derived from an EMBL/GenBank/DDBJ whole genome shotgun (WGS) entry which is preliminary data.</text>
</comment>
<dbReference type="NCBIfam" id="NF037979">
    <property type="entry name" value="Na_transp"/>
    <property type="match status" value="1"/>
</dbReference>
<comment type="similarity">
    <text evidence="8">Belongs to the sodium:neurotransmitter symporter (SNF) (TC 2.A.22) family.</text>
</comment>
<feature type="transmembrane region" description="Helical" evidence="9">
    <location>
        <begin position="530"/>
        <end position="553"/>
    </location>
</feature>
<dbReference type="GO" id="GO:0043005">
    <property type="term" value="C:neuron projection"/>
    <property type="evidence" value="ECO:0007669"/>
    <property type="project" value="TreeGrafter"/>
</dbReference>
<keyword evidence="6" id="KW-0915">Sodium</keyword>
<reference evidence="10" key="2">
    <citation type="submission" date="2020-11" db="EMBL/GenBank/DDBJ databases">
        <authorList>
            <person name="McCartney M.A."/>
            <person name="Auch B."/>
            <person name="Kono T."/>
            <person name="Mallez S."/>
            <person name="Becker A."/>
            <person name="Gohl D.M."/>
            <person name="Silverstein K.A.T."/>
            <person name="Koren S."/>
            <person name="Bechman K.B."/>
            <person name="Herman A."/>
            <person name="Abrahante J.E."/>
            <person name="Garbe J."/>
        </authorList>
    </citation>
    <scope>NUCLEOTIDE SEQUENCE</scope>
    <source>
        <strain evidence="10">Duluth1</strain>
        <tissue evidence="10">Whole animal</tissue>
    </source>
</reference>
<feature type="binding site" evidence="6">
    <location>
        <position position="49"/>
    </location>
    <ligand>
        <name>Na(+)</name>
        <dbReference type="ChEBI" id="CHEBI:29101"/>
        <label>2</label>
    </ligand>
</feature>
<feature type="binding site" evidence="6">
    <location>
        <position position="50"/>
    </location>
    <ligand>
        <name>Na(+)</name>
        <dbReference type="ChEBI" id="CHEBI:29101"/>
        <label>1</label>
    </ligand>
</feature>
<feature type="binding site" evidence="6">
    <location>
        <position position="325"/>
    </location>
    <ligand>
        <name>Na(+)</name>
        <dbReference type="ChEBI" id="CHEBI:29101"/>
        <label>1</label>
    </ligand>
</feature>
<keyword evidence="8" id="KW-0769">Symport</keyword>
<dbReference type="PANTHER" id="PTHR11616:SF279">
    <property type="entry name" value="SODIUM-DEPENDENT SEROTONIN TRANSPORTER"/>
    <property type="match status" value="1"/>
</dbReference>
<evidence type="ECO:0000313" key="11">
    <source>
        <dbReference type="Proteomes" id="UP000828390"/>
    </source>
</evidence>
<comment type="subcellular location">
    <subcellularLocation>
        <location evidence="1">Membrane</location>
        <topology evidence="1">Multi-pass membrane protein</topology>
    </subcellularLocation>
</comment>
<evidence type="ECO:0000256" key="8">
    <source>
        <dbReference type="RuleBase" id="RU003732"/>
    </source>
</evidence>
<feature type="transmembrane region" description="Helical" evidence="9">
    <location>
        <begin position="238"/>
        <end position="258"/>
    </location>
</feature>
<dbReference type="InterPro" id="IPR000175">
    <property type="entry name" value="Na/ntran_symport"/>
</dbReference>
<reference evidence="10" key="1">
    <citation type="journal article" date="2019" name="bioRxiv">
        <title>The Genome of the Zebra Mussel, Dreissena polymorpha: A Resource for Invasive Species Research.</title>
        <authorList>
            <person name="McCartney M.A."/>
            <person name="Auch B."/>
            <person name="Kono T."/>
            <person name="Mallez S."/>
            <person name="Zhang Y."/>
            <person name="Obille A."/>
            <person name="Becker A."/>
            <person name="Abrahante J.E."/>
            <person name="Garbe J."/>
            <person name="Badalamenti J.P."/>
            <person name="Herman A."/>
            <person name="Mangelson H."/>
            <person name="Liachko I."/>
            <person name="Sullivan S."/>
            <person name="Sone E.D."/>
            <person name="Koren S."/>
            <person name="Silverstein K.A.T."/>
            <person name="Beckman K.B."/>
            <person name="Gohl D.M."/>
        </authorList>
    </citation>
    <scope>NUCLEOTIDE SEQUENCE</scope>
    <source>
        <strain evidence="10">Duluth1</strain>
        <tissue evidence="10">Whole animal</tissue>
    </source>
</reference>
<name>A0A9D4RX04_DREPO</name>
<accession>A0A9D4RX04</accession>
<keyword evidence="7" id="KW-1015">Disulfide bond</keyword>
<dbReference type="PANTHER" id="PTHR11616">
    <property type="entry name" value="SODIUM/CHLORIDE DEPENDENT TRANSPORTER"/>
    <property type="match status" value="1"/>
</dbReference>
<feature type="transmembrane region" description="Helical" evidence="9">
    <location>
        <begin position="113"/>
        <end position="141"/>
    </location>
</feature>
<evidence type="ECO:0000256" key="5">
    <source>
        <dbReference type="ARBA" id="ARBA00023136"/>
    </source>
</evidence>
<protein>
    <recommendedName>
        <fullName evidence="8">Transporter</fullName>
    </recommendedName>
</protein>
<dbReference type="SUPFAM" id="SSF161070">
    <property type="entry name" value="SNF-like"/>
    <property type="match status" value="1"/>
</dbReference>
<dbReference type="PROSITE" id="PS00610">
    <property type="entry name" value="NA_NEUROTRAN_SYMP_1"/>
    <property type="match status" value="1"/>
</dbReference>
<keyword evidence="4 9" id="KW-1133">Transmembrane helix</keyword>
<keyword evidence="3 8" id="KW-0812">Transmembrane</keyword>
<feature type="transmembrane region" description="Helical" evidence="9">
    <location>
        <begin position="493"/>
        <end position="518"/>
    </location>
</feature>
<dbReference type="PROSITE" id="PS50267">
    <property type="entry name" value="NA_NEUROTRAN_SYMP_3"/>
    <property type="match status" value="1"/>
</dbReference>
<dbReference type="GO" id="GO:0006865">
    <property type="term" value="P:amino acid transport"/>
    <property type="evidence" value="ECO:0007669"/>
    <property type="project" value="TreeGrafter"/>
</dbReference>
<feature type="binding site" evidence="6">
    <location>
        <position position="54"/>
    </location>
    <ligand>
        <name>Na(+)</name>
        <dbReference type="ChEBI" id="CHEBI:29101"/>
        <label>1</label>
    </ligand>
</feature>
<organism evidence="10 11">
    <name type="scientific">Dreissena polymorpha</name>
    <name type="common">Zebra mussel</name>
    <name type="synonym">Mytilus polymorpha</name>
    <dbReference type="NCBI Taxonomy" id="45954"/>
    <lineage>
        <taxon>Eukaryota</taxon>
        <taxon>Metazoa</taxon>
        <taxon>Spiralia</taxon>
        <taxon>Lophotrochozoa</taxon>
        <taxon>Mollusca</taxon>
        <taxon>Bivalvia</taxon>
        <taxon>Autobranchia</taxon>
        <taxon>Heteroconchia</taxon>
        <taxon>Euheterodonta</taxon>
        <taxon>Imparidentia</taxon>
        <taxon>Neoheterodontei</taxon>
        <taxon>Myida</taxon>
        <taxon>Dreissenoidea</taxon>
        <taxon>Dreissenidae</taxon>
        <taxon>Dreissena</taxon>
    </lineage>
</organism>
<feature type="binding site" evidence="6">
    <location>
        <position position="390"/>
    </location>
    <ligand>
        <name>Na(+)</name>
        <dbReference type="ChEBI" id="CHEBI:29101"/>
        <label>1</label>
    </ligand>
</feature>
<keyword evidence="11" id="KW-1185">Reference proteome</keyword>
<dbReference type="GO" id="GO:0046872">
    <property type="term" value="F:metal ion binding"/>
    <property type="evidence" value="ECO:0007669"/>
    <property type="project" value="UniProtKB-KW"/>
</dbReference>
<feature type="transmembrane region" description="Helical" evidence="9">
    <location>
        <begin position="41"/>
        <end position="59"/>
    </location>
</feature>
<feature type="binding site" evidence="6">
    <location>
        <position position="393"/>
    </location>
    <ligand>
        <name>Na(+)</name>
        <dbReference type="ChEBI" id="CHEBI:29101"/>
        <label>1</label>
    </ligand>
</feature>
<evidence type="ECO:0000256" key="7">
    <source>
        <dbReference type="PIRSR" id="PIRSR600175-2"/>
    </source>
</evidence>
<feature type="transmembrane region" description="Helical" evidence="9">
    <location>
        <begin position="378"/>
        <end position="407"/>
    </location>
</feature>
<evidence type="ECO:0000256" key="6">
    <source>
        <dbReference type="PIRSR" id="PIRSR600175-1"/>
    </source>
</evidence>
<keyword evidence="6" id="KW-0479">Metal-binding</keyword>
<evidence type="ECO:0000256" key="1">
    <source>
        <dbReference type="ARBA" id="ARBA00004141"/>
    </source>
</evidence>
<dbReference type="Proteomes" id="UP000828390">
    <property type="component" value="Unassembled WGS sequence"/>
</dbReference>
<sequence>MKENMAPSSVTTPVLDEKTCVINKPKDEGVERETWDTKVEFLLSVIGFAVDLGNVWRFPYICYRNGGGAFLIPYMVMLVFGGFPLFYMELALGQYQRCGCITVWKRICPVLKGIGFSICIIATFVSWYYNTIISWALLYMFQSMRSEVPWDSCDHAWNTPKCINFEDRANLFKNNITERNYTTPNEEFFEREILGLKEGYDINNLGAVNWKLALCLAAVFTMVYFAMWKGVKSSGKAVWITATMPYVVLTILLIRGVTLDGARDGIEYFIIPKFDRLTDFGVWVDAAAQIFFSLGPGFGVLMALSSYNKFSNNCFRDALITSAINSGTSLLAGFAVFSVLGHMAYTQNTNVDNVARDDVGLIFIVYPEAISKLKFSSFWAVLFFFMLITLGLDTTFGGLEAIVTGVIDEWPHLRKRRELFVLGLMLYCFLGGLATTTYGGIYLVQLFDTYGAPISILFIVSLECVAVSWIYGASRFQSDIESMLGPHPRCYWVFWKTCWIVISPLIIMIVFIMSLVFSRVPEYGKYEYPVWSIVIGWLIVSSSLICIPVYAVYKFLVTSGTIPERLRRITIPEEVPKHTLELRVFV</sequence>
<evidence type="ECO:0000256" key="2">
    <source>
        <dbReference type="ARBA" id="ARBA00022448"/>
    </source>
</evidence>
<feature type="disulfide bond" evidence="7">
    <location>
        <begin position="153"/>
        <end position="162"/>
    </location>
</feature>
<feature type="transmembrane region" description="Helical" evidence="9">
    <location>
        <begin position="71"/>
        <end position="92"/>
    </location>
</feature>
<feature type="transmembrane region" description="Helical" evidence="9">
    <location>
        <begin position="208"/>
        <end position="226"/>
    </location>
</feature>
<dbReference type="PRINTS" id="PR00176">
    <property type="entry name" value="NANEUSMPORT"/>
</dbReference>
<dbReference type="GO" id="GO:0005335">
    <property type="term" value="F:serotonin:sodium:chloride symporter activity"/>
    <property type="evidence" value="ECO:0007669"/>
    <property type="project" value="TreeGrafter"/>
</dbReference>
<dbReference type="GO" id="GO:0051378">
    <property type="term" value="F:serotonin binding"/>
    <property type="evidence" value="ECO:0007669"/>
    <property type="project" value="TreeGrafter"/>
</dbReference>
<feature type="transmembrane region" description="Helical" evidence="9">
    <location>
        <begin position="286"/>
        <end position="307"/>
    </location>
</feature>
<dbReference type="GO" id="GO:0005886">
    <property type="term" value="C:plasma membrane"/>
    <property type="evidence" value="ECO:0007669"/>
    <property type="project" value="TreeGrafter"/>
</dbReference>
<evidence type="ECO:0000313" key="10">
    <source>
        <dbReference type="EMBL" id="KAH3884506.1"/>
    </source>
</evidence>
<evidence type="ECO:0000256" key="3">
    <source>
        <dbReference type="ARBA" id="ARBA00022692"/>
    </source>
</evidence>
<evidence type="ECO:0000256" key="4">
    <source>
        <dbReference type="ARBA" id="ARBA00022989"/>
    </source>
</evidence>
<proteinExistence type="inferred from homology"/>
<dbReference type="GO" id="GO:0098793">
    <property type="term" value="C:presynapse"/>
    <property type="evidence" value="ECO:0007669"/>
    <property type="project" value="GOC"/>
</dbReference>
<dbReference type="InterPro" id="IPR037272">
    <property type="entry name" value="SNS_sf"/>
</dbReference>
<gene>
    <name evidence="10" type="ORF">DPMN_008487</name>
</gene>
<feature type="transmembrane region" description="Helical" evidence="9">
    <location>
        <begin position="319"/>
        <end position="340"/>
    </location>
</feature>
<dbReference type="Pfam" id="PF00209">
    <property type="entry name" value="SNF"/>
    <property type="match status" value="1"/>
</dbReference>
<keyword evidence="2 8" id="KW-0813">Transport</keyword>
<dbReference type="EMBL" id="JAIWYP010000001">
    <property type="protein sequence ID" value="KAH3884506.1"/>
    <property type="molecule type" value="Genomic_DNA"/>
</dbReference>
<keyword evidence="5 9" id="KW-0472">Membrane</keyword>
<feature type="binding site" evidence="6">
    <location>
        <position position="293"/>
    </location>
    <ligand>
        <name>Na(+)</name>
        <dbReference type="ChEBI" id="CHEBI:29101"/>
        <label>1</label>
    </ligand>
</feature>
<feature type="binding site" evidence="6">
    <location>
        <position position="47"/>
    </location>
    <ligand>
        <name>Na(+)</name>
        <dbReference type="ChEBI" id="CHEBI:29101"/>
        <label>1</label>
    </ligand>
</feature>
<evidence type="ECO:0000256" key="9">
    <source>
        <dbReference type="SAM" id="Phobius"/>
    </source>
</evidence>
<feature type="transmembrane region" description="Helical" evidence="9">
    <location>
        <begin position="419"/>
        <end position="444"/>
    </location>
</feature>